<dbReference type="EMBL" id="JAGFNK010001261">
    <property type="protein sequence ID" value="KAI9433231.1"/>
    <property type="molecule type" value="Genomic_DNA"/>
</dbReference>
<evidence type="ECO:0000313" key="1">
    <source>
        <dbReference type="EMBL" id="KAI9433231.1"/>
    </source>
</evidence>
<evidence type="ECO:0000313" key="2">
    <source>
        <dbReference type="Proteomes" id="UP001207468"/>
    </source>
</evidence>
<gene>
    <name evidence="1" type="ORF">F5148DRAFT_118553</name>
</gene>
<reference evidence="1" key="1">
    <citation type="submission" date="2021-03" db="EMBL/GenBank/DDBJ databases">
        <title>Evolutionary priming and transition to the ectomycorrhizal habit in an iconic lineage of mushroom-forming fungi: is preadaptation a requirement?</title>
        <authorList>
            <consortium name="DOE Joint Genome Institute"/>
            <person name="Looney B.P."/>
            <person name="Miyauchi S."/>
            <person name="Morin E."/>
            <person name="Drula E."/>
            <person name="Courty P.E."/>
            <person name="Chicoki N."/>
            <person name="Fauchery L."/>
            <person name="Kohler A."/>
            <person name="Kuo A."/>
            <person name="LaButti K."/>
            <person name="Pangilinan J."/>
            <person name="Lipzen A."/>
            <person name="Riley R."/>
            <person name="Andreopoulos W."/>
            <person name="He G."/>
            <person name="Johnson J."/>
            <person name="Barry K.W."/>
            <person name="Grigoriev I.V."/>
            <person name="Nagy L."/>
            <person name="Hibbett D."/>
            <person name="Henrissat B."/>
            <person name="Matheny P.B."/>
            <person name="Labbe J."/>
            <person name="Martin A.F."/>
        </authorList>
    </citation>
    <scope>NUCLEOTIDE SEQUENCE</scope>
    <source>
        <strain evidence="1">BPL698</strain>
    </source>
</reference>
<protein>
    <submittedName>
        <fullName evidence="1">Uncharacterized protein</fullName>
    </submittedName>
</protein>
<accession>A0ACC0TS80</accession>
<proteinExistence type="predicted"/>
<organism evidence="1 2">
    <name type="scientific">Russula earlei</name>
    <dbReference type="NCBI Taxonomy" id="71964"/>
    <lineage>
        <taxon>Eukaryota</taxon>
        <taxon>Fungi</taxon>
        <taxon>Dikarya</taxon>
        <taxon>Basidiomycota</taxon>
        <taxon>Agaricomycotina</taxon>
        <taxon>Agaricomycetes</taxon>
        <taxon>Russulales</taxon>
        <taxon>Russulaceae</taxon>
        <taxon>Russula</taxon>
    </lineage>
</organism>
<name>A0ACC0TS80_9AGAM</name>
<sequence length="171" mass="19264">MEDSGNMRLLLPHYEPRSMPSQPRSRRSFGGPGVMTSFVIVSWLSIFTNLSLAILDLAGWIRSNRRRTSTRIAGQDGLRSHDVEGGPQRLLHFSSKGPAAPAEPRDLAISTLPTLRTHIFTSENICHFRDFLCDLQLVTGLGISVSGWTQFRSIGYYHQQLVKRQELNQQT</sequence>
<keyword evidence="2" id="KW-1185">Reference proteome</keyword>
<comment type="caution">
    <text evidence="1">The sequence shown here is derived from an EMBL/GenBank/DDBJ whole genome shotgun (WGS) entry which is preliminary data.</text>
</comment>
<dbReference type="Proteomes" id="UP001207468">
    <property type="component" value="Unassembled WGS sequence"/>
</dbReference>